<dbReference type="GO" id="GO:0005886">
    <property type="term" value="C:plasma membrane"/>
    <property type="evidence" value="ECO:0007669"/>
    <property type="project" value="UniProtKB-SubCell"/>
</dbReference>
<dbReference type="GO" id="GO:0015031">
    <property type="term" value="P:protein transport"/>
    <property type="evidence" value="ECO:0007669"/>
    <property type="project" value="UniProtKB-KW"/>
</dbReference>
<evidence type="ECO:0000256" key="3">
    <source>
        <dbReference type="ARBA" id="ARBA00022475"/>
    </source>
</evidence>
<reference evidence="11 12" key="1">
    <citation type="submission" date="2018-06" db="EMBL/GenBank/DDBJ databases">
        <authorList>
            <consortium name="Pathogen Informatics"/>
            <person name="Doyle S."/>
        </authorList>
    </citation>
    <scope>NUCLEOTIDE SEQUENCE [LARGE SCALE GENOMIC DNA]</scope>
    <source>
        <strain evidence="11 12">NCTC10418</strain>
    </source>
</reference>
<dbReference type="Proteomes" id="UP000255460">
    <property type="component" value="Unassembled WGS sequence"/>
</dbReference>
<dbReference type="Gene3D" id="2.30.42.10">
    <property type="match status" value="1"/>
</dbReference>
<evidence type="ECO:0000256" key="6">
    <source>
        <dbReference type="ARBA" id="ARBA00022927"/>
    </source>
</evidence>
<feature type="domain" description="Type II secretion system protein GspC N-terminal" evidence="10">
    <location>
        <begin position="46"/>
        <end position="185"/>
    </location>
</feature>
<dbReference type="Gene3D" id="2.30.30.830">
    <property type="match status" value="1"/>
</dbReference>
<protein>
    <submittedName>
        <fullName evidence="11">Type II secretion protein GspC</fullName>
    </submittedName>
</protein>
<dbReference type="EMBL" id="UFZQ01000001">
    <property type="protein sequence ID" value="STE83532.1"/>
    <property type="molecule type" value="Genomic_DNA"/>
</dbReference>
<keyword evidence="4" id="KW-0997">Cell inner membrane</keyword>
<keyword evidence="3" id="KW-1003">Cell membrane</keyword>
<evidence type="ECO:0000313" key="11">
    <source>
        <dbReference type="EMBL" id="STE83532.1"/>
    </source>
</evidence>
<evidence type="ECO:0000256" key="4">
    <source>
        <dbReference type="ARBA" id="ARBA00022519"/>
    </source>
</evidence>
<keyword evidence="8 9" id="KW-0472">Membrane</keyword>
<evidence type="ECO:0000256" key="2">
    <source>
        <dbReference type="ARBA" id="ARBA00022448"/>
    </source>
</evidence>
<evidence type="ECO:0000256" key="9">
    <source>
        <dbReference type="SAM" id="Phobius"/>
    </source>
</evidence>
<dbReference type="Pfam" id="PF11356">
    <property type="entry name" value="T2SSC"/>
    <property type="match status" value="1"/>
</dbReference>
<keyword evidence="2" id="KW-0813">Transport</keyword>
<keyword evidence="6" id="KW-0653">Protein transport</keyword>
<proteinExistence type="predicted"/>
<feature type="transmembrane region" description="Helical" evidence="9">
    <location>
        <begin position="44"/>
        <end position="64"/>
    </location>
</feature>
<gene>
    <name evidence="11" type="primary">epsC</name>
    <name evidence="11" type="ORF">NCTC10418_01187</name>
</gene>
<sequence length="283" mass="31550">MARVVFRDARIYLIQWLTKIRHTLNQRQSLNTDKEHLRKIVRGMFWLMLLIISAKVAHSLWRYFSFSAEYTAVSPSANKPPRADAKTFDKNDVQLISQQNWFGKYQPVATPVKQPEPVPVAETRLNVVLRGIAFGARPGAVIEEGGKQQVYLQGETLGSHNAVIEEINRDHVMLRYQGKIERLSLAEEERSTVAVTNKKAVSDEAKQAVAEPAASAPVEIPTAVRQALAKDPQKIFNYIQLTPVRKEGIVGYAVKPGADRSLFDASGFKEGDIAICAKSAGFH</sequence>
<evidence type="ECO:0000259" key="10">
    <source>
        <dbReference type="Pfam" id="PF11356"/>
    </source>
</evidence>
<keyword evidence="5 9" id="KW-0812">Transmembrane</keyword>
<dbReference type="NCBIfam" id="NF007242">
    <property type="entry name" value="PRK09681.1"/>
    <property type="match status" value="1"/>
</dbReference>
<keyword evidence="7 9" id="KW-1133">Transmembrane helix</keyword>
<organism evidence="11 12">
    <name type="scientific">Escherichia coli</name>
    <dbReference type="NCBI Taxonomy" id="562"/>
    <lineage>
        <taxon>Bacteria</taxon>
        <taxon>Pseudomonadati</taxon>
        <taxon>Pseudomonadota</taxon>
        <taxon>Gammaproteobacteria</taxon>
        <taxon>Enterobacterales</taxon>
        <taxon>Enterobacteriaceae</taxon>
        <taxon>Escherichia</taxon>
    </lineage>
</organism>
<evidence type="ECO:0000256" key="5">
    <source>
        <dbReference type="ARBA" id="ARBA00022692"/>
    </source>
</evidence>
<accession>A0A376KMG7</accession>
<dbReference type="AlphaFoldDB" id="A0A376KMG7"/>
<comment type="subcellular location">
    <subcellularLocation>
        <location evidence="1">Cell inner membrane</location>
    </subcellularLocation>
</comment>
<evidence type="ECO:0000256" key="1">
    <source>
        <dbReference type="ARBA" id="ARBA00004533"/>
    </source>
</evidence>
<evidence type="ECO:0000256" key="8">
    <source>
        <dbReference type="ARBA" id="ARBA00023136"/>
    </source>
</evidence>
<dbReference type="InterPro" id="IPR036034">
    <property type="entry name" value="PDZ_sf"/>
</dbReference>
<evidence type="ECO:0000256" key="7">
    <source>
        <dbReference type="ARBA" id="ARBA00022989"/>
    </source>
</evidence>
<dbReference type="InterPro" id="IPR024961">
    <property type="entry name" value="T2SS_GspC_N"/>
</dbReference>
<evidence type="ECO:0000313" key="12">
    <source>
        <dbReference type="Proteomes" id="UP000255460"/>
    </source>
</evidence>
<name>A0A376KMG7_ECOLX</name>